<name>A0A1D6JQ83_MAIZE</name>
<evidence type="ECO:0000313" key="1">
    <source>
        <dbReference type="EMBL" id="ONL94146.1"/>
    </source>
</evidence>
<organism evidence="1">
    <name type="scientific">Zea mays</name>
    <name type="common">Maize</name>
    <dbReference type="NCBI Taxonomy" id="4577"/>
    <lineage>
        <taxon>Eukaryota</taxon>
        <taxon>Viridiplantae</taxon>
        <taxon>Streptophyta</taxon>
        <taxon>Embryophyta</taxon>
        <taxon>Tracheophyta</taxon>
        <taxon>Spermatophyta</taxon>
        <taxon>Magnoliopsida</taxon>
        <taxon>Liliopsida</taxon>
        <taxon>Poales</taxon>
        <taxon>Poaceae</taxon>
        <taxon>PACMAD clade</taxon>
        <taxon>Panicoideae</taxon>
        <taxon>Andropogonodae</taxon>
        <taxon>Andropogoneae</taxon>
        <taxon>Tripsacinae</taxon>
        <taxon>Zea</taxon>
    </lineage>
</organism>
<sequence>MFIVDDPIIDACAVVHLIHLSVLYKKEKGTPSNSKDPESKKYAVRQPFGVKDMNNTRACDAEGSSSSMFWFLKPCTFLVE</sequence>
<reference evidence="1" key="1">
    <citation type="submission" date="2015-12" db="EMBL/GenBank/DDBJ databases">
        <title>Update maize B73 reference genome by single molecule sequencing technologies.</title>
        <authorList>
            <consortium name="Maize Genome Sequencing Project"/>
            <person name="Ware D."/>
        </authorList>
    </citation>
    <scope>NUCLEOTIDE SEQUENCE [LARGE SCALE GENOMIC DNA]</scope>
    <source>
        <tissue evidence="1">Seedling</tissue>
    </source>
</reference>
<gene>
    <name evidence="1" type="ORF">ZEAMMB73_Zm00001d027869</name>
</gene>
<accession>A0A1D6JQ83</accession>
<protein>
    <submittedName>
        <fullName evidence="1">Polyadenylate-binding protein RBP47B</fullName>
    </submittedName>
</protein>
<dbReference type="AlphaFoldDB" id="A0A1D6JQ83"/>
<dbReference type="EMBL" id="CM007647">
    <property type="protein sequence ID" value="ONL94146.1"/>
    <property type="molecule type" value="Genomic_DNA"/>
</dbReference>
<dbReference type="ExpressionAtlas" id="A0A1D6JQ83">
    <property type="expression patterns" value="baseline and differential"/>
</dbReference>
<proteinExistence type="predicted"/>